<dbReference type="InterPro" id="IPR002347">
    <property type="entry name" value="SDR_fam"/>
</dbReference>
<dbReference type="InParanoid" id="Q6CNU5"/>
<dbReference type="GeneID" id="2894536"/>
<dbReference type="eggNOG" id="KOG1209">
    <property type="taxonomic scope" value="Eukaryota"/>
</dbReference>
<dbReference type="KEGG" id="kla:KLLA0_E09857g"/>
<dbReference type="PANTHER" id="PTHR43976">
    <property type="entry name" value="SHORT CHAIN DEHYDROGENASE"/>
    <property type="match status" value="1"/>
</dbReference>
<dbReference type="Gene3D" id="3.40.50.720">
    <property type="entry name" value="NAD(P)-binding Rossmann-like Domain"/>
    <property type="match status" value="1"/>
</dbReference>
<dbReference type="PaxDb" id="284590-Q6CNU5"/>
<dbReference type="Pfam" id="PF00106">
    <property type="entry name" value="adh_short"/>
    <property type="match status" value="1"/>
</dbReference>
<keyword evidence="2" id="KW-0560">Oxidoreductase</keyword>
<evidence type="ECO:0000256" key="2">
    <source>
        <dbReference type="ARBA" id="ARBA00023002"/>
    </source>
</evidence>
<evidence type="ECO:0000313" key="5">
    <source>
        <dbReference type="Proteomes" id="UP000000598"/>
    </source>
</evidence>
<evidence type="ECO:0000313" key="4">
    <source>
        <dbReference type="EMBL" id="CAG99481.1"/>
    </source>
</evidence>
<comment type="similarity">
    <text evidence="1 3">Belongs to the short-chain dehydrogenases/reductases (SDR) family.</text>
</comment>
<dbReference type="HOGENOM" id="CLU_010194_2_9_1"/>
<organism evidence="4 5">
    <name type="scientific">Kluyveromyces lactis (strain ATCC 8585 / CBS 2359 / DSM 70799 / NBRC 1267 / NRRL Y-1140 / WM37)</name>
    <name type="common">Yeast</name>
    <name type="synonym">Candida sphaerica</name>
    <dbReference type="NCBI Taxonomy" id="284590"/>
    <lineage>
        <taxon>Eukaryota</taxon>
        <taxon>Fungi</taxon>
        <taxon>Dikarya</taxon>
        <taxon>Ascomycota</taxon>
        <taxon>Saccharomycotina</taxon>
        <taxon>Saccharomycetes</taxon>
        <taxon>Saccharomycetales</taxon>
        <taxon>Saccharomycetaceae</taxon>
        <taxon>Kluyveromyces</taxon>
    </lineage>
</organism>
<dbReference type="EMBL" id="CR382125">
    <property type="protein sequence ID" value="CAG99481.1"/>
    <property type="molecule type" value="Genomic_DNA"/>
</dbReference>
<dbReference type="Proteomes" id="UP000000598">
    <property type="component" value="Chromosome E"/>
</dbReference>
<dbReference type="OMA" id="VFSIIRM"/>
<dbReference type="GO" id="GO:0016491">
    <property type="term" value="F:oxidoreductase activity"/>
    <property type="evidence" value="ECO:0007669"/>
    <property type="project" value="UniProtKB-KW"/>
</dbReference>
<sequence>MKKQVILITGASTGIGLSIAETLRSAGYEVFGTSRKGSIPGKEYSFKMIKLDITDEESVKSAVNEVIEKAGRIDVLVNNAGIAFKWAAVEECSTDLAKTIFETNFFGVHRMTRAVLPHMREQRHGKIINISSMGGIMPIPYGALYCSSKHALEGYTESLDYEVKKFGIHVSTIDPHIIKTGMANSNSPADEEMAVYDSIKGKVSERMLKQSLENSDEPEVIAKEVLKVIKTENPKSRYTPGKAKLYAYFSYYTPSWIFRRILDTVFSE</sequence>
<evidence type="ECO:0000256" key="3">
    <source>
        <dbReference type="RuleBase" id="RU000363"/>
    </source>
</evidence>
<protein>
    <submittedName>
        <fullName evidence="4">KLLA0E09857p</fullName>
    </submittedName>
</protein>
<accession>Q6CNU5</accession>
<dbReference type="CDD" id="cd05374">
    <property type="entry name" value="17beta-HSD-like_SDR_c"/>
    <property type="match status" value="1"/>
</dbReference>
<dbReference type="PANTHER" id="PTHR43976:SF16">
    <property type="entry name" value="SHORT-CHAIN DEHYDROGENASE_REDUCTASE FAMILY PROTEIN"/>
    <property type="match status" value="1"/>
</dbReference>
<dbReference type="AlphaFoldDB" id="Q6CNU5"/>
<reference evidence="4 5" key="1">
    <citation type="journal article" date="2004" name="Nature">
        <title>Genome evolution in yeasts.</title>
        <authorList>
            <consortium name="Genolevures"/>
            <person name="Dujon B."/>
            <person name="Sherman D."/>
            <person name="Fischer G."/>
            <person name="Durrens P."/>
            <person name="Casaregola S."/>
            <person name="Lafontaine I."/>
            <person name="de Montigny J."/>
            <person name="Marck C."/>
            <person name="Neuveglise C."/>
            <person name="Talla E."/>
            <person name="Goffard N."/>
            <person name="Frangeul L."/>
            <person name="Aigle M."/>
            <person name="Anthouard V."/>
            <person name="Babour A."/>
            <person name="Barbe V."/>
            <person name="Barnay S."/>
            <person name="Blanchin S."/>
            <person name="Beckerich J.M."/>
            <person name="Beyne E."/>
            <person name="Bleykasten C."/>
            <person name="Boisrame A."/>
            <person name="Boyer J."/>
            <person name="Cattolico L."/>
            <person name="Confanioleri F."/>
            <person name="de Daruvar A."/>
            <person name="Despons L."/>
            <person name="Fabre E."/>
            <person name="Fairhead C."/>
            <person name="Ferry-Dumazet H."/>
            <person name="Groppi A."/>
            <person name="Hantraye F."/>
            <person name="Hennequin C."/>
            <person name="Jauniaux N."/>
            <person name="Joyet P."/>
            <person name="Kachouri R."/>
            <person name="Kerrest A."/>
            <person name="Koszul R."/>
            <person name="Lemaire M."/>
            <person name="Lesur I."/>
            <person name="Ma L."/>
            <person name="Muller H."/>
            <person name="Nicaud J.M."/>
            <person name="Nikolski M."/>
            <person name="Oztas S."/>
            <person name="Ozier-Kalogeropoulos O."/>
            <person name="Pellenz S."/>
            <person name="Potier S."/>
            <person name="Richard G.F."/>
            <person name="Straub M.L."/>
            <person name="Suleau A."/>
            <person name="Swennene D."/>
            <person name="Tekaia F."/>
            <person name="Wesolowski-Louvel M."/>
            <person name="Westhof E."/>
            <person name="Wirth B."/>
            <person name="Zeniou-Meyer M."/>
            <person name="Zivanovic I."/>
            <person name="Bolotin-Fukuhara M."/>
            <person name="Thierry A."/>
            <person name="Bouchier C."/>
            <person name="Caudron B."/>
            <person name="Scarpelli C."/>
            <person name="Gaillardin C."/>
            <person name="Weissenbach J."/>
            <person name="Wincker P."/>
            <person name="Souciet J.L."/>
        </authorList>
    </citation>
    <scope>NUCLEOTIDE SEQUENCE [LARGE SCALE GENOMIC DNA]</scope>
    <source>
        <strain evidence="5">ATCC 8585 / CBS 2359 / DSM 70799 / NBRC 1267 / NRRL Y-1140 / WM37</strain>
    </source>
</reference>
<dbReference type="STRING" id="284590.Q6CNU5"/>
<name>Q6CNU5_KLULA</name>
<dbReference type="InterPro" id="IPR051911">
    <property type="entry name" value="SDR_oxidoreductase"/>
</dbReference>
<dbReference type="RefSeq" id="XP_454394.1">
    <property type="nucleotide sequence ID" value="XM_454394.1"/>
</dbReference>
<evidence type="ECO:0000256" key="1">
    <source>
        <dbReference type="ARBA" id="ARBA00006484"/>
    </source>
</evidence>
<proteinExistence type="inferred from homology"/>
<dbReference type="SUPFAM" id="SSF51735">
    <property type="entry name" value="NAD(P)-binding Rossmann-fold domains"/>
    <property type="match status" value="1"/>
</dbReference>
<dbReference type="InterPro" id="IPR036291">
    <property type="entry name" value="NAD(P)-bd_dom_sf"/>
</dbReference>
<dbReference type="PRINTS" id="PR00080">
    <property type="entry name" value="SDRFAMILY"/>
</dbReference>
<gene>
    <name evidence="4" type="ORF">KLLA0_E09857g</name>
</gene>
<keyword evidence="5" id="KW-1185">Reference proteome</keyword>
<dbReference type="PRINTS" id="PR00081">
    <property type="entry name" value="GDHRDH"/>
</dbReference>